<dbReference type="Pfam" id="PF01459">
    <property type="entry name" value="Porin_3"/>
    <property type="match status" value="1"/>
</dbReference>
<comment type="similarity">
    <text evidence="2">Belongs to the eukaryotic mitochondrial porin family.</text>
</comment>
<keyword evidence="3" id="KW-0812">Transmembrane</keyword>
<evidence type="ECO:0000256" key="3">
    <source>
        <dbReference type="ARBA" id="ARBA00022452"/>
    </source>
</evidence>
<dbReference type="CDD" id="cd07306">
    <property type="entry name" value="Porin3_VDAC"/>
    <property type="match status" value="1"/>
</dbReference>
<dbReference type="InterPro" id="IPR027246">
    <property type="entry name" value="Porin_Euk/Tom40"/>
</dbReference>
<evidence type="ECO:0000313" key="6">
    <source>
        <dbReference type="EMBL" id="KYM80395.1"/>
    </source>
</evidence>
<evidence type="ECO:0000256" key="4">
    <source>
        <dbReference type="ARBA" id="ARBA00022787"/>
    </source>
</evidence>
<dbReference type="PANTHER" id="PTHR11743">
    <property type="entry name" value="VOLTAGE-DEPENDENT ANION-SELECTIVE CHANNEL"/>
    <property type="match status" value="1"/>
</dbReference>
<evidence type="ECO:0000256" key="1">
    <source>
        <dbReference type="ARBA" id="ARBA00004294"/>
    </source>
</evidence>
<evidence type="ECO:0000256" key="2">
    <source>
        <dbReference type="ARBA" id="ARBA00007780"/>
    </source>
</evidence>
<dbReference type="GO" id="GO:0015288">
    <property type="term" value="F:porin activity"/>
    <property type="evidence" value="ECO:0007669"/>
    <property type="project" value="UniProtKB-KW"/>
</dbReference>
<dbReference type="PRINTS" id="PR00185">
    <property type="entry name" value="EUKARYTPORIN"/>
</dbReference>
<dbReference type="GO" id="GO:0005741">
    <property type="term" value="C:mitochondrial outer membrane"/>
    <property type="evidence" value="ECO:0007669"/>
    <property type="project" value="UniProtKB-SubCell"/>
</dbReference>
<name>A0A151I1C8_9HYME</name>
<accession>A0A151I1C8</accession>
<dbReference type="InterPro" id="IPR001925">
    <property type="entry name" value="Porin_Euk"/>
</dbReference>
<keyword evidence="3" id="KW-0472">Membrane</keyword>
<keyword evidence="4" id="KW-0496">Mitochondrion</keyword>
<evidence type="ECO:0000313" key="7">
    <source>
        <dbReference type="Proteomes" id="UP000078540"/>
    </source>
</evidence>
<dbReference type="Gene3D" id="2.40.160.10">
    <property type="entry name" value="Porin"/>
    <property type="match status" value="1"/>
</dbReference>
<keyword evidence="4" id="KW-1000">Mitochondrion outer membrane</keyword>
<gene>
    <name evidence="6" type="ORF">ALC53_09134</name>
</gene>
<keyword evidence="5" id="KW-0406">Ion transport</keyword>
<keyword evidence="3" id="KW-1134">Transmembrane beta strand</keyword>
<keyword evidence="5" id="KW-0626">Porin</keyword>
<keyword evidence="5" id="KW-0813">Transport</keyword>
<dbReference type="Proteomes" id="UP000078540">
    <property type="component" value="Unassembled WGS sequence"/>
</dbReference>
<proteinExistence type="inferred from homology"/>
<evidence type="ECO:0000256" key="5">
    <source>
        <dbReference type="ARBA" id="ARBA00023114"/>
    </source>
</evidence>
<dbReference type="AlphaFoldDB" id="A0A151I1C8"/>
<sequence>MEVPSFADLGKNARDVFKTGYHHGKGLIKFNIKTKFAKRFQLMSDTTLNFEVSKLSGLMETKYKANAGALLLKWTTDGVLFLGYEFNDLLMKGVDLLSECSYNPETAAKTVKVGSKFVNKRINTHCEICNDLNSGTNFLGSMVVKCRDLLLGYQGGYDTASNKITKNDIGVAYGFPDFDLHFRCTCIPHVYGLSVLYKVRRDLDIAANGIYGKRGNVQKWTIGAGAKCKIDERSTLRFKFNTDLQLATSLLQKISDGVTLILSFNIDCANVTRGGHRVGLALNVDA</sequence>
<dbReference type="InterPro" id="IPR023614">
    <property type="entry name" value="Porin_dom_sf"/>
</dbReference>
<reference evidence="6 7" key="1">
    <citation type="submission" date="2015-09" db="EMBL/GenBank/DDBJ databases">
        <title>Atta colombica WGS genome.</title>
        <authorList>
            <person name="Nygaard S."/>
            <person name="Hu H."/>
            <person name="Boomsma J."/>
            <person name="Zhang G."/>
        </authorList>
    </citation>
    <scope>NUCLEOTIDE SEQUENCE [LARGE SCALE GENOMIC DNA]</scope>
    <source>
        <strain evidence="6">Treedump-2</strain>
        <tissue evidence="6">Whole body</tissue>
    </source>
</reference>
<dbReference type="EMBL" id="KQ976572">
    <property type="protein sequence ID" value="KYM80395.1"/>
    <property type="molecule type" value="Genomic_DNA"/>
</dbReference>
<dbReference type="GO" id="GO:0008308">
    <property type="term" value="F:voltage-gated monoatomic anion channel activity"/>
    <property type="evidence" value="ECO:0007669"/>
    <property type="project" value="InterPro"/>
</dbReference>
<protein>
    <submittedName>
        <fullName evidence="6">Voltage-dependent anion-selective channel protein 2</fullName>
    </submittedName>
</protein>
<dbReference type="STRING" id="520822.A0A151I1C8"/>
<keyword evidence="7" id="KW-1185">Reference proteome</keyword>
<dbReference type="PANTHER" id="PTHR11743:SF70">
    <property type="entry name" value="GH26960P-RELATED"/>
    <property type="match status" value="1"/>
</dbReference>
<comment type="subcellular location">
    <subcellularLocation>
        <location evidence="1">Mitochondrion outer membrane</location>
    </subcellularLocation>
</comment>
<dbReference type="GO" id="GO:0046930">
    <property type="term" value="C:pore complex"/>
    <property type="evidence" value="ECO:0007669"/>
    <property type="project" value="UniProtKB-KW"/>
</dbReference>
<organism evidence="6 7">
    <name type="scientific">Atta colombica</name>
    <dbReference type="NCBI Taxonomy" id="520822"/>
    <lineage>
        <taxon>Eukaryota</taxon>
        <taxon>Metazoa</taxon>
        <taxon>Ecdysozoa</taxon>
        <taxon>Arthropoda</taxon>
        <taxon>Hexapoda</taxon>
        <taxon>Insecta</taxon>
        <taxon>Pterygota</taxon>
        <taxon>Neoptera</taxon>
        <taxon>Endopterygota</taxon>
        <taxon>Hymenoptera</taxon>
        <taxon>Apocrita</taxon>
        <taxon>Aculeata</taxon>
        <taxon>Formicoidea</taxon>
        <taxon>Formicidae</taxon>
        <taxon>Myrmicinae</taxon>
        <taxon>Atta</taxon>
    </lineage>
</organism>